<organism evidence="1">
    <name type="scientific">uncultured archaeal virus</name>
    <dbReference type="NCBI Taxonomy" id="1960247"/>
    <lineage>
        <taxon>Viruses</taxon>
        <taxon>environmental samples</taxon>
    </lineage>
</organism>
<name>A0A1S5Y2W4_9VIRU</name>
<sequence length="270" mass="32008">MDFWFGYAEEIWLSVSKRTRGIPYLDFFNTIIFKETKIEIVDYYYSIRDILTDKELSPDIGEKIFDKEFWKDLESIERLRIKYPDALDPHFKKGAIIKELKKSFKMLDMMIENLIDEEGFSVTKITLHYGKNDLETIDKVILALEFLKEAYRMLYSLEENVLYEYDNRGKQLNQILKFLNIATDIVSSSGLDDRKISLFIHPLYHINEAIIDIQIYADEPLLKRIILSEKEKNNFEIVTILDDKWVSVFTTTLNEAIRILMDIIIETENQ</sequence>
<dbReference type="EMBL" id="KY229234">
    <property type="protein sequence ID" value="AQQ75439.1"/>
    <property type="molecule type" value="Genomic_DNA"/>
</dbReference>
<accession>A0A1S5Y2W4</accession>
<reference evidence="1" key="1">
    <citation type="journal article" date="2017" name="MBio">
        <title>Viruses in the Oceanic Basement.</title>
        <authorList>
            <person name="Nigro O.D."/>
            <person name="Jungbluth S.P."/>
            <person name="Steward G.F."/>
            <person name="Rappe M.S."/>
        </authorList>
    </citation>
    <scope>NUCLEOTIDE SEQUENCE</scope>
    <source>
        <strain evidence="1">JdFRA1000001</strain>
    </source>
</reference>
<protein>
    <submittedName>
        <fullName evidence="1">Uncharacterized protein</fullName>
    </submittedName>
</protein>
<gene>
    <name evidence="1" type="ORF">JdFRA1000001_06c</name>
</gene>
<proteinExistence type="predicted"/>
<evidence type="ECO:0000313" key="1">
    <source>
        <dbReference type="EMBL" id="AQQ75439.1"/>
    </source>
</evidence>